<dbReference type="Proteomes" id="UP000307380">
    <property type="component" value="Unassembled WGS sequence"/>
</dbReference>
<accession>A0A4S4FVN9</accession>
<reference evidence="3 4" key="1">
    <citation type="submission" date="2019-04" db="EMBL/GenBank/DDBJ databases">
        <authorList>
            <person name="Jiang L."/>
        </authorList>
    </citation>
    <scope>NUCLEOTIDE SEQUENCE [LARGE SCALE GENOMIC DNA]</scope>
    <source>
        <strain evidence="3 4">YIM 131861</strain>
    </source>
</reference>
<evidence type="ECO:0000256" key="2">
    <source>
        <dbReference type="ARBA" id="ARBA00023239"/>
    </source>
</evidence>
<dbReference type="EMBL" id="SSSN01000003">
    <property type="protein sequence ID" value="THG34980.1"/>
    <property type="molecule type" value="Genomic_DNA"/>
</dbReference>
<keyword evidence="2" id="KW-0456">Lyase</keyword>
<protein>
    <submittedName>
        <fullName evidence="3">Cobalamin biosynthesis protein CbiX</fullName>
    </submittedName>
</protein>
<name>A0A4S4FVN9_9MICO</name>
<dbReference type="OrthoDB" id="7345302at2"/>
<gene>
    <name evidence="3" type="ORF">E6C70_02545</name>
</gene>
<dbReference type="RefSeq" id="WP_136421936.1">
    <property type="nucleotide sequence ID" value="NZ_SSSN01000003.1"/>
</dbReference>
<sequence>MHGGSADDQGEALGPPLVLLAVTHGSPSADNRAAIIALVDAVASARPELDVAVGFVDARHSDVAAALSQHVSVPDAVIVPVVLSAGFHVRTGLAEGLDRIPFSGAVLAEPLGPDQRIVDVLAARLEHSGLLPGDSVLLAAAGSSDSRAAAECFETGRLLAARLGRPVTVGFIAAGSPRVHDAVDMLRAVHHGSRVVVSAYLLAPGWFYDAVTGMGADIVSEPLVLPGSDVPGELVELVLERYEVAAQRERARTE</sequence>
<proteinExistence type="predicted"/>
<dbReference type="GO" id="GO:0016829">
    <property type="term" value="F:lyase activity"/>
    <property type="evidence" value="ECO:0007669"/>
    <property type="project" value="UniProtKB-KW"/>
</dbReference>
<dbReference type="Gene3D" id="3.40.50.1400">
    <property type="match status" value="2"/>
</dbReference>
<evidence type="ECO:0000313" key="3">
    <source>
        <dbReference type="EMBL" id="THG34980.1"/>
    </source>
</evidence>
<dbReference type="GO" id="GO:0046872">
    <property type="term" value="F:metal ion binding"/>
    <property type="evidence" value="ECO:0007669"/>
    <property type="project" value="UniProtKB-KW"/>
</dbReference>
<dbReference type="SUPFAM" id="SSF53800">
    <property type="entry name" value="Chelatase"/>
    <property type="match status" value="1"/>
</dbReference>
<dbReference type="InterPro" id="IPR002762">
    <property type="entry name" value="CbiX-like"/>
</dbReference>
<dbReference type="PANTHER" id="PTHR33542">
    <property type="entry name" value="SIROHYDROCHLORIN FERROCHELATASE, CHLOROPLASTIC"/>
    <property type="match status" value="1"/>
</dbReference>
<evidence type="ECO:0000256" key="1">
    <source>
        <dbReference type="ARBA" id="ARBA00022723"/>
    </source>
</evidence>
<dbReference type="AlphaFoldDB" id="A0A4S4FVN9"/>
<keyword evidence="4" id="KW-1185">Reference proteome</keyword>
<evidence type="ECO:0000313" key="4">
    <source>
        <dbReference type="Proteomes" id="UP000307380"/>
    </source>
</evidence>
<keyword evidence="1" id="KW-0479">Metal-binding</keyword>
<dbReference type="InterPro" id="IPR050963">
    <property type="entry name" value="Sirohydro_Cobaltochel/CbiX"/>
</dbReference>
<dbReference type="Pfam" id="PF01903">
    <property type="entry name" value="CbiX"/>
    <property type="match status" value="2"/>
</dbReference>
<organism evidence="3 4">
    <name type="scientific">Orlajensenia flava</name>
    <dbReference type="NCBI Taxonomy" id="2565934"/>
    <lineage>
        <taxon>Bacteria</taxon>
        <taxon>Bacillati</taxon>
        <taxon>Actinomycetota</taxon>
        <taxon>Actinomycetes</taxon>
        <taxon>Micrococcales</taxon>
        <taxon>Microbacteriaceae</taxon>
        <taxon>Orlajensenia</taxon>
    </lineage>
</organism>
<dbReference type="PANTHER" id="PTHR33542:SF5">
    <property type="entry name" value="FERROCHELATASE CHE1"/>
    <property type="match status" value="1"/>
</dbReference>
<comment type="caution">
    <text evidence="3">The sequence shown here is derived from an EMBL/GenBank/DDBJ whole genome shotgun (WGS) entry which is preliminary data.</text>
</comment>